<evidence type="ECO:0000256" key="2">
    <source>
        <dbReference type="ARBA" id="ARBA00022692"/>
    </source>
</evidence>
<dbReference type="PIRSF" id="PIRSF006648">
    <property type="entry name" value="DrrB"/>
    <property type="match status" value="1"/>
</dbReference>
<keyword evidence="8" id="KW-1185">Reference proteome</keyword>
<keyword evidence="4 5" id="KW-0472">Membrane</keyword>
<gene>
    <name evidence="7" type="ORF">ACFQGH_01155</name>
</gene>
<feature type="transmembrane region" description="Helical" evidence="5">
    <location>
        <begin position="37"/>
        <end position="58"/>
    </location>
</feature>
<dbReference type="InterPro" id="IPR051784">
    <property type="entry name" value="Nod_factor_ABC_transporter"/>
</dbReference>
<dbReference type="PROSITE" id="PS51012">
    <property type="entry name" value="ABC_TM2"/>
    <property type="match status" value="1"/>
</dbReference>
<dbReference type="InterPro" id="IPR047817">
    <property type="entry name" value="ABC2_TM_bact-type"/>
</dbReference>
<evidence type="ECO:0000259" key="6">
    <source>
        <dbReference type="PROSITE" id="PS51012"/>
    </source>
</evidence>
<dbReference type="Proteomes" id="UP001596312">
    <property type="component" value="Unassembled WGS sequence"/>
</dbReference>
<feature type="domain" description="ABC transmembrane type-2" evidence="6">
    <location>
        <begin position="37"/>
        <end position="292"/>
    </location>
</feature>
<keyword evidence="2 5" id="KW-0812">Transmembrane</keyword>
<evidence type="ECO:0000256" key="1">
    <source>
        <dbReference type="ARBA" id="ARBA00004141"/>
    </source>
</evidence>
<dbReference type="Pfam" id="PF01061">
    <property type="entry name" value="ABC2_membrane"/>
    <property type="match status" value="1"/>
</dbReference>
<dbReference type="PANTHER" id="PTHR43229">
    <property type="entry name" value="NODULATION PROTEIN J"/>
    <property type="match status" value="1"/>
</dbReference>
<feature type="transmembrane region" description="Helical" evidence="5">
    <location>
        <begin position="130"/>
        <end position="150"/>
    </location>
</feature>
<evidence type="ECO:0000256" key="4">
    <source>
        <dbReference type="ARBA" id="ARBA00023136"/>
    </source>
</evidence>
<feature type="transmembrane region" description="Helical" evidence="5">
    <location>
        <begin position="78"/>
        <end position="100"/>
    </location>
</feature>
<dbReference type="InterPro" id="IPR013525">
    <property type="entry name" value="ABC2_TM"/>
</dbReference>
<dbReference type="GO" id="GO:0016020">
    <property type="term" value="C:membrane"/>
    <property type="evidence" value="ECO:0007669"/>
    <property type="project" value="UniProtKB-SubCell"/>
</dbReference>
<comment type="caution">
    <text evidence="7">The sequence shown here is derived from an EMBL/GenBank/DDBJ whole genome shotgun (WGS) entry which is preliminary data.</text>
</comment>
<dbReference type="EMBL" id="JBHSXQ010000001">
    <property type="protein sequence ID" value="MFC6903799.1"/>
    <property type="molecule type" value="Genomic_DNA"/>
</dbReference>
<dbReference type="RefSeq" id="WP_340602286.1">
    <property type="nucleotide sequence ID" value="NZ_JBBMXV010000001.1"/>
</dbReference>
<keyword evidence="3 5" id="KW-1133">Transmembrane helix</keyword>
<proteinExistence type="predicted"/>
<comment type="subcellular location">
    <subcellularLocation>
        <location evidence="1">Membrane</location>
        <topology evidence="1">Multi-pass membrane protein</topology>
    </subcellularLocation>
</comment>
<dbReference type="PANTHER" id="PTHR43229:SF2">
    <property type="entry name" value="NODULATION PROTEIN J"/>
    <property type="match status" value="1"/>
</dbReference>
<feature type="transmembrane region" description="Helical" evidence="5">
    <location>
        <begin position="162"/>
        <end position="191"/>
    </location>
</feature>
<feature type="transmembrane region" description="Helical" evidence="5">
    <location>
        <begin position="198"/>
        <end position="217"/>
    </location>
</feature>
<accession>A0ABD5UY75</accession>
<dbReference type="AlphaFoldDB" id="A0ABD5UY75"/>
<reference evidence="7 8" key="1">
    <citation type="journal article" date="2019" name="Int. J. Syst. Evol. Microbiol.">
        <title>The Global Catalogue of Microorganisms (GCM) 10K type strain sequencing project: providing services to taxonomists for standard genome sequencing and annotation.</title>
        <authorList>
            <consortium name="The Broad Institute Genomics Platform"/>
            <consortium name="The Broad Institute Genome Sequencing Center for Infectious Disease"/>
            <person name="Wu L."/>
            <person name="Ma J."/>
        </authorList>
    </citation>
    <scope>NUCLEOTIDE SEQUENCE [LARGE SCALE GENOMIC DNA]</scope>
    <source>
        <strain evidence="7 8">CGMCC 1.3240</strain>
    </source>
</reference>
<name>A0ABD5UY75_9EURY</name>
<protein>
    <submittedName>
        <fullName evidence="7">ABC transporter permease</fullName>
    </submittedName>
</protein>
<dbReference type="InterPro" id="IPR000412">
    <property type="entry name" value="ABC_2_transport"/>
</dbReference>
<sequence length="298" mass="31381">MSTLDGGSDPTAAGNGFLADVWINLKRWLIKTTRNPFVVVSSLVQPIVFLVLFTAVFGQVTGDALEGALGAEISYITFLVPAIVIQSALVAAAGSGIGLVDDMESGMFEKVLVSPISRGAMFLGKALSEVVRIVVQTVIILALGYVLLWFETGGEVGTYIETGLLGVLGIIGVTIVFAIWFTAFSNIVALITRDQESTIIGANLLQFPLLFVSSAFLPVEALPGWVQAFATVNPITYGVDAVRALMLGQDVLTVIDVSTFGGVWDTLVPALAILLALDLALGAVAIRYLNRASSSQVS</sequence>
<feature type="transmembrane region" description="Helical" evidence="5">
    <location>
        <begin position="267"/>
        <end position="289"/>
    </location>
</feature>
<organism evidence="7 8">
    <name type="scientific">Halalkalicoccus tibetensis</name>
    <dbReference type="NCBI Taxonomy" id="175632"/>
    <lineage>
        <taxon>Archaea</taxon>
        <taxon>Methanobacteriati</taxon>
        <taxon>Methanobacteriota</taxon>
        <taxon>Stenosarchaea group</taxon>
        <taxon>Halobacteria</taxon>
        <taxon>Halobacteriales</taxon>
        <taxon>Halococcaceae</taxon>
        <taxon>Halalkalicoccus</taxon>
    </lineage>
</organism>
<evidence type="ECO:0000256" key="5">
    <source>
        <dbReference type="SAM" id="Phobius"/>
    </source>
</evidence>
<evidence type="ECO:0000313" key="8">
    <source>
        <dbReference type="Proteomes" id="UP001596312"/>
    </source>
</evidence>
<evidence type="ECO:0000256" key="3">
    <source>
        <dbReference type="ARBA" id="ARBA00022989"/>
    </source>
</evidence>
<evidence type="ECO:0000313" key="7">
    <source>
        <dbReference type="EMBL" id="MFC6903799.1"/>
    </source>
</evidence>